<dbReference type="InterPro" id="IPR000873">
    <property type="entry name" value="AMP-dep_synth/lig_dom"/>
</dbReference>
<dbReference type="InterPro" id="IPR025110">
    <property type="entry name" value="AMP-bd_C"/>
</dbReference>
<reference evidence="3 4" key="1">
    <citation type="journal article" date="2021" name="Genome Biol. Evol.">
        <title>Complete Genome Sequencing of a Novel Gloeobacter Species from a Waterfall Cave in Mexico.</title>
        <authorList>
            <person name="Saw J.H."/>
            <person name="Cardona T."/>
            <person name="Montejano G."/>
        </authorList>
    </citation>
    <scope>NUCLEOTIDE SEQUENCE [LARGE SCALE GENOMIC DNA]</scope>
    <source>
        <strain evidence="3">MG652769</strain>
    </source>
</reference>
<dbReference type="EMBL" id="CP063845">
    <property type="protein sequence ID" value="UFP93661.1"/>
    <property type="molecule type" value="Genomic_DNA"/>
</dbReference>
<evidence type="ECO:0000259" key="2">
    <source>
        <dbReference type="Pfam" id="PF13193"/>
    </source>
</evidence>
<dbReference type="InterPro" id="IPR042099">
    <property type="entry name" value="ANL_N_sf"/>
</dbReference>
<dbReference type="GO" id="GO:0016874">
    <property type="term" value="F:ligase activity"/>
    <property type="evidence" value="ECO:0007669"/>
    <property type="project" value="UniProtKB-KW"/>
</dbReference>
<organism evidence="3 4">
    <name type="scientific">Gloeobacter morelensis MG652769</name>
    <dbReference type="NCBI Taxonomy" id="2781736"/>
    <lineage>
        <taxon>Bacteria</taxon>
        <taxon>Bacillati</taxon>
        <taxon>Cyanobacteriota</taxon>
        <taxon>Cyanophyceae</taxon>
        <taxon>Gloeobacterales</taxon>
        <taxon>Gloeobacteraceae</taxon>
        <taxon>Gloeobacter</taxon>
        <taxon>Gloeobacter morelensis</taxon>
    </lineage>
</organism>
<dbReference type="PANTHER" id="PTHR43201:SF32">
    <property type="entry name" value="2-SUCCINYLBENZOATE--COA LIGASE, CHLOROPLASTIC_PEROXISOMAL"/>
    <property type="match status" value="1"/>
</dbReference>
<dbReference type="PANTHER" id="PTHR43201">
    <property type="entry name" value="ACYL-COA SYNTHETASE"/>
    <property type="match status" value="1"/>
</dbReference>
<dbReference type="PROSITE" id="PS00455">
    <property type="entry name" value="AMP_BINDING"/>
    <property type="match status" value="1"/>
</dbReference>
<dbReference type="Pfam" id="PF13193">
    <property type="entry name" value="AMP-binding_C"/>
    <property type="match status" value="1"/>
</dbReference>
<dbReference type="InterPro" id="IPR020845">
    <property type="entry name" value="AMP-binding_CS"/>
</dbReference>
<sequence length="520" mass="56226">MPFSGPALEHPIHLPTLLRRVVEASPDKPALVSLEARWTWRDLDQVTDRLAANLLSLGLQSGDRVASLMPNRTALVLHYLACLKAGLVATPLNYRYVPPEIDHALEVSGASLLLAHAERDDDIAASKLAGKLPLGVISYGGKDERSSSFETLCDRQPANLELPSPAPDDPAFIFFTSGSTGLPKGVTHSFASFGWMVASAIQGLELTPQDVMLPGSSLSHIGGSLSSLAALAAGARVIVARTFDACELLPLLRDERPTILVMLPAALFSLVRDHDAAHKDFASLKLCLSGGDKVAAKLEQEFADLTGLCIDESYGMTEIGFAAVNPPSGVNKPGSVGCPFPGFSMSIRDEGGVEVAQSQQGRLWVKSPSNMVEYWNAPEATKITLQDGWLDTGDIMRVDAEGYLWFCGRKKQIIVHDASNISPQEVEEALLEHAAVESAGVVGVHDLVHGENVRAYITLRQGAKRPTSQELIHFAHQRIGYKAPEEIVVLPEMPLNATGKVDRVRLKKMAEEHDHELTLR</sequence>
<dbReference type="Gene3D" id="3.40.50.12780">
    <property type="entry name" value="N-terminal domain of ligase-like"/>
    <property type="match status" value="1"/>
</dbReference>
<keyword evidence="3" id="KW-0436">Ligase</keyword>
<feature type="domain" description="AMP-binding enzyme C-terminal" evidence="2">
    <location>
        <begin position="425"/>
        <end position="500"/>
    </location>
</feature>
<dbReference type="InterPro" id="IPR045851">
    <property type="entry name" value="AMP-bd_C_sf"/>
</dbReference>
<evidence type="ECO:0000259" key="1">
    <source>
        <dbReference type="Pfam" id="PF00501"/>
    </source>
</evidence>
<dbReference type="Gene3D" id="3.30.300.30">
    <property type="match status" value="1"/>
</dbReference>
<dbReference type="Pfam" id="PF00501">
    <property type="entry name" value="AMP-binding"/>
    <property type="match status" value="1"/>
</dbReference>
<evidence type="ECO:0000313" key="4">
    <source>
        <dbReference type="Proteomes" id="UP001054846"/>
    </source>
</evidence>
<gene>
    <name evidence="3" type="ORF">ISF26_18015</name>
</gene>
<name>A0ABY3PJ16_9CYAN</name>
<proteinExistence type="predicted"/>
<evidence type="ECO:0000313" key="3">
    <source>
        <dbReference type="EMBL" id="UFP93661.1"/>
    </source>
</evidence>
<protein>
    <submittedName>
        <fullName evidence="3">Acyl--CoA ligase</fullName>
    </submittedName>
</protein>
<dbReference type="RefSeq" id="WP_230840711.1">
    <property type="nucleotide sequence ID" value="NZ_CP063845.1"/>
</dbReference>
<feature type="domain" description="AMP-dependent synthetase/ligase" evidence="1">
    <location>
        <begin position="19"/>
        <end position="375"/>
    </location>
</feature>
<dbReference type="Proteomes" id="UP001054846">
    <property type="component" value="Chromosome"/>
</dbReference>
<accession>A0ABY3PJ16</accession>
<dbReference type="SUPFAM" id="SSF56801">
    <property type="entry name" value="Acetyl-CoA synthetase-like"/>
    <property type="match status" value="1"/>
</dbReference>
<keyword evidence="4" id="KW-1185">Reference proteome</keyword>